<evidence type="ECO:0000313" key="2">
    <source>
        <dbReference type="Proteomes" id="UP000789706"/>
    </source>
</evidence>
<accession>A0A9N8VKQ0</accession>
<comment type="caution">
    <text evidence="1">The sequence shown here is derived from an EMBL/GenBank/DDBJ whole genome shotgun (WGS) entry which is preliminary data.</text>
</comment>
<dbReference type="AlphaFoldDB" id="A0A9N8VKQ0"/>
<evidence type="ECO:0000313" key="1">
    <source>
        <dbReference type="EMBL" id="CAG8458134.1"/>
    </source>
</evidence>
<dbReference type="EMBL" id="CAJVPK010000140">
    <property type="protein sequence ID" value="CAG8458134.1"/>
    <property type="molecule type" value="Genomic_DNA"/>
</dbReference>
<protein>
    <submittedName>
        <fullName evidence="1">8685_t:CDS:1</fullName>
    </submittedName>
</protein>
<proteinExistence type="predicted"/>
<keyword evidence="2" id="KW-1185">Reference proteome</keyword>
<dbReference type="Proteomes" id="UP000789706">
    <property type="component" value="Unassembled WGS sequence"/>
</dbReference>
<reference evidence="1" key="1">
    <citation type="submission" date="2021-06" db="EMBL/GenBank/DDBJ databases">
        <authorList>
            <person name="Kallberg Y."/>
            <person name="Tangrot J."/>
            <person name="Rosling A."/>
        </authorList>
    </citation>
    <scope>NUCLEOTIDE SEQUENCE</scope>
    <source>
        <strain evidence="1">AZ414A</strain>
    </source>
</reference>
<gene>
    <name evidence="1" type="ORF">DEBURN_LOCUS2526</name>
</gene>
<organism evidence="1 2">
    <name type="scientific">Diversispora eburnea</name>
    <dbReference type="NCBI Taxonomy" id="1213867"/>
    <lineage>
        <taxon>Eukaryota</taxon>
        <taxon>Fungi</taxon>
        <taxon>Fungi incertae sedis</taxon>
        <taxon>Mucoromycota</taxon>
        <taxon>Glomeromycotina</taxon>
        <taxon>Glomeromycetes</taxon>
        <taxon>Diversisporales</taxon>
        <taxon>Diversisporaceae</taxon>
        <taxon>Diversispora</taxon>
    </lineage>
</organism>
<name>A0A9N8VKQ0_9GLOM</name>
<sequence length="101" mass="11817">MKNYVVKNIIINNDNVIDNFLDLLFYIRKKKMVVDKLEGGENSFKVGGENDNVEFKTRRIFFKLEIIDGEIRRGDLVFGKPKEGLYVEYQGAGWKEMYGDE</sequence>
<dbReference type="OrthoDB" id="2488185at2759"/>